<evidence type="ECO:0000313" key="7">
    <source>
        <dbReference type="Proteomes" id="UP000298615"/>
    </source>
</evidence>
<keyword evidence="4" id="KW-0233">DNA recombination</keyword>
<dbReference type="Pfam" id="PF14657">
    <property type="entry name" value="Arm-DNA-bind_4"/>
    <property type="match status" value="1"/>
</dbReference>
<dbReference type="InterPro" id="IPR004107">
    <property type="entry name" value="Integrase_SAM-like_N"/>
</dbReference>
<sequence length="387" mass="46175">MASFKQYSRKDGTKYWKFQAYLGVHPVTGKPVKTTRSNFRTKKEAQIALAQLQTEFENNNRKLIKKESITFQELYDLWLPQYRLKVKPSTVATSRRFIEEYALEFFGELKLDNITVRYCQEIVNKWHSKYKQYHYFRKVVGQVLQFGVQMELIENNPMRKTVLPRKKEVETFPNFYSRSQLETFFECLNDHIESSGRTSTKLLAFFRLLAFTGMRKSEVLALQWKDINIFNQELTIGKTLATDEYKKIIIQEPKTKSSQRTIKLDMKTVQILEQWRRNQQEWYIKFGFNTAKDTQFLFTNKFNELYYPQAPNDWLYNILEKYNLPKITLHGFRHTHASLLFESGASIKEVQERLGHKDVKTTMNIYAHVTPEKIRETGERFARYVNF</sequence>
<gene>
    <name evidence="6" type="ORF">FA707_06490</name>
</gene>
<dbReference type="Gene3D" id="1.10.443.10">
    <property type="entry name" value="Intergrase catalytic core"/>
    <property type="match status" value="1"/>
</dbReference>
<dbReference type="InterPro" id="IPR013762">
    <property type="entry name" value="Integrase-like_cat_sf"/>
</dbReference>
<organism evidence="6 7">
    <name type="scientific">Vagococcus zengguangii</name>
    <dbReference type="NCBI Taxonomy" id="2571750"/>
    <lineage>
        <taxon>Bacteria</taxon>
        <taxon>Bacillati</taxon>
        <taxon>Bacillota</taxon>
        <taxon>Bacilli</taxon>
        <taxon>Lactobacillales</taxon>
        <taxon>Enterococcaceae</taxon>
        <taxon>Vagococcus</taxon>
    </lineage>
</organism>
<keyword evidence="7" id="KW-1185">Reference proteome</keyword>
<dbReference type="RefSeq" id="WP_136953470.1">
    <property type="nucleotide sequence ID" value="NZ_CP039712.1"/>
</dbReference>
<proteinExistence type="inferred from homology"/>
<dbReference type="PANTHER" id="PTHR30349">
    <property type="entry name" value="PHAGE INTEGRASE-RELATED"/>
    <property type="match status" value="1"/>
</dbReference>
<comment type="similarity">
    <text evidence="1">Belongs to the 'phage' integrase family.</text>
</comment>
<evidence type="ECO:0000256" key="1">
    <source>
        <dbReference type="ARBA" id="ARBA00008857"/>
    </source>
</evidence>
<dbReference type="Proteomes" id="UP000298615">
    <property type="component" value="Chromosome"/>
</dbReference>
<accession>A0A4D7CRF0</accession>
<dbReference type="EMBL" id="CP039712">
    <property type="protein sequence ID" value="QCI86639.1"/>
    <property type="molecule type" value="Genomic_DNA"/>
</dbReference>
<evidence type="ECO:0000313" key="6">
    <source>
        <dbReference type="EMBL" id="QCI86639.1"/>
    </source>
</evidence>
<dbReference type="InterPro" id="IPR011010">
    <property type="entry name" value="DNA_brk_join_enz"/>
</dbReference>
<evidence type="ECO:0000256" key="2">
    <source>
        <dbReference type="ARBA" id="ARBA00022908"/>
    </source>
</evidence>
<dbReference type="GO" id="GO:0003677">
    <property type="term" value="F:DNA binding"/>
    <property type="evidence" value="ECO:0007669"/>
    <property type="project" value="UniProtKB-KW"/>
</dbReference>
<evidence type="ECO:0000259" key="5">
    <source>
        <dbReference type="PROSITE" id="PS51898"/>
    </source>
</evidence>
<protein>
    <submittedName>
        <fullName evidence="6">Site-specific integrase</fullName>
    </submittedName>
</protein>
<dbReference type="CDD" id="cd01189">
    <property type="entry name" value="INT_ICEBs1_C_like"/>
    <property type="match status" value="1"/>
</dbReference>
<keyword evidence="2" id="KW-0229">DNA integration</keyword>
<reference evidence="6 7" key="1">
    <citation type="submission" date="2019-04" db="EMBL/GenBank/DDBJ databases">
        <title>Vagococcus sp. nov., isolated from faeces of yaks (Bos grunniens).</title>
        <authorList>
            <person name="Ge Y."/>
        </authorList>
    </citation>
    <scope>NUCLEOTIDE SEQUENCE [LARGE SCALE GENOMIC DNA]</scope>
    <source>
        <strain evidence="6 7">MN-17</strain>
    </source>
</reference>
<dbReference type="Pfam" id="PF14659">
    <property type="entry name" value="Phage_int_SAM_3"/>
    <property type="match status" value="1"/>
</dbReference>
<evidence type="ECO:0000256" key="3">
    <source>
        <dbReference type="ARBA" id="ARBA00023125"/>
    </source>
</evidence>
<dbReference type="InterPro" id="IPR050090">
    <property type="entry name" value="Tyrosine_recombinase_XerCD"/>
</dbReference>
<dbReference type="KEGG" id="vao:FA707_06490"/>
<dbReference type="PROSITE" id="PS51898">
    <property type="entry name" value="TYR_RECOMBINASE"/>
    <property type="match status" value="1"/>
</dbReference>
<dbReference type="SUPFAM" id="SSF56349">
    <property type="entry name" value="DNA breaking-rejoining enzymes"/>
    <property type="match status" value="1"/>
</dbReference>
<feature type="domain" description="Tyr recombinase" evidence="5">
    <location>
        <begin position="171"/>
        <end position="379"/>
    </location>
</feature>
<dbReference type="InterPro" id="IPR002104">
    <property type="entry name" value="Integrase_catalytic"/>
</dbReference>
<dbReference type="GO" id="GO:0006310">
    <property type="term" value="P:DNA recombination"/>
    <property type="evidence" value="ECO:0007669"/>
    <property type="project" value="UniProtKB-KW"/>
</dbReference>
<dbReference type="PANTHER" id="PTHR30349:SF64">
    <property type="entry name" value="PROPHAGE INTEGRASE INTD-RELATED"/>
    <property type="match status" value="1"/>
</dbReference>
<keyword evidence="3" id="KW-0238">DNA-binding</keyword>
<dbReference type="InterPro" id="IPR028259">
    <property type="entry name" value="AP2-like_int_N"/>
</dbReference>
<dbReference type="AlphaFoldDB" id="A0A4D7CRF0"/>
<dbReference type="GO" id="GO:0015074">
    <property type="term" value="P:DNA integration"/>
    <property type="evidence" value="ECO:0007669"/>
    <property type="project" value="UniProtKB-KW"/>
</dbReference>
<name>A0A4D7CRF0_9ENTE</name>
<evidence type="ECO:0000256" key="4">
    <source>
        <dbReference type="ARBA" id="ARBA00023172"/>
    </source>
</evidence>
<dbReference type="InterPro" id="IPR010998">
    <property type="entry name" value="Integrase_recombinase_N"/>
</dbReference>
<dbReference type="Gene3D" id="1.10.150.130">
    <property type="match status" value="1"/>
</dbReference>
<dbReference type="Pfam" id="PF00589">
    <property type="entry name" value="Phage_integrase"/>
    <property type="match status" value="1"/>
</dbReference>